<evidence type="ECO:0000313" key="3">
    <source>
        <dbReference type="Proteomes" id="UP000033647"/>
    </source>
</evidence>
<keyword evidence="3" id="KW-1185">Reference proteome</keyword>
<evidence type="ECO:0000256" key="1">
    <source>
        <dbReference type="SAM" id="MobiDB-lite"/>
    </source>
</evidence>
<feature type="region of interest" description="Disordered" evidence="1">
    <location>
        <begin position="346"/>
        <end position="396"/>
    </location>
</feature>
<sequence length="396" mass="44604">MSQILKSTDKLPKAKRSAATSALMSEADARAKSDMPVLSDDQAEYLFGRALRVASEATEIFDDGSLLRCLRHILDSTNVQTVDLTMRNYVRFCSTERNKSFAKAMIRPLGDLDQATSGLDAMVELVLAASKSKFTPRELRLGSLSYLIFLREDLAGKFQDLLLGVEELAWIFSVPVVGGDYDLDDDAFEELIQDFGVVDNKFLPLMKAAKELKRLNLDLPWHWDAEVAVQLENVVGGITWQNLTNVRVASFETSADQLKDFLLRHGDTLVTVQLGNVQLQEGIGTWPDSFAAFAGELPHVQNFQLRGSFGREVDSGPLEWYYFGLLEEYRSNNYGEQVSRYLINGGERCPPRPSIQEQDYWREEGEDDENKEHDEDMEDGGDGDESELDEDDDNDE</sequence>
<dbReference type="Proteomes" id="UP000033647">
    <property type="component" value="Unassembled WGS sequence"/>
</dbReference>
<dbReference type="OrthoDB" id="3892448at2759"/>
<evidence type="ECO:0000313" key="2">
    <source>
        <dbReference type="EMBL" id="KJX96327.1"/>
    </source>
</evidence>
<gene>
    <name evidence="2" type="ORF">TI39_contig671g00001</name>
</gene>
<protein>
    <submittedName>
        <fullName evidence="2">Uncharacterized protein</fullName>
    </submittedName>
</protein>
<feature type="compositionally biased region" description="Acidic residues" evidence="1">
    <location>
        <begin position="364"/>
        <end position="396"/>
    </location>
</feature>
<dbReference type="EMBL" id="LAFY01000663">
    <property type="protein sequence ID" value="KJX96327.1"/>
    <property type="molecule type" value="Genomic_DNA"/>
</dbReference>
<dbReference type="STRING" id="1047168.A0A0F4GH33"/>
<dbReference type="AlphaFoldDB" id="A0A0F4GH33"/>
<accession>A0A0F4GH33</accession>
<comment type="caution">
    <text evidence="2">The sequence shown here is derived from an EMBL/GenBank/DDBJ whole genome shotgun (WGS) entry which is preliminary data.</text>
</comment>
<reference evidence="2 3" key="1">
    <citation type="submission" date="2015-03" db="EMBL/GenBank/DDBJ databases">
        <title>RNA-seq based gene annotation and comparative genomics of four Zymoseptoria species reveal species-specific pathogenicity related genes and transposable element activity.</title>
        <authorList>
            <person name="Grandaubert J."/>
            <person name="Bhattacharyya A."/>
            <person name="Stukenbrock E.H."/>
        </authorList>
    </citation>
    <scope>NUCLEOTIDE SEQUENCE [LARGE SCALE GENOMIC DNA]</scope>
    <source>
        <strain evidence="2 3">Zb18110</strain>
    </source>
</reference>
<organism evidence="2 3">
    <name type="scientific">Zymoseptoria brevis</name>
    <dbReference type="NCBI Taxonomy" id="1047168"/>
    <lineage>
        <taxon>Eukaryota</taxon>
        <taxon>Fungi</taxon>
        <taxon>Dikarya</taxon>
        <taxon>Ascomycota</taxon>
        <taxon>Pezizomycotina</taxon>
        <taxon>Dothideomycetes</taxon>
        <taxon>Dothideomycetidae</taxon>
        <taxon>Mycosphaerellales</taxon>
        <taxon>Mycosphaerellaceae</taxon>
        <taxon>Zymoseptoria</taxon>
    </lineage>
</organism>
<name>A0A0F4GH33_9PEZI</name>
<proteinExistence type="predicted"/>